<comment type="pathway">
    <text evidence="2">Cell wall biogenesis; peptidoglycan biosynthesis.</text>
</comment>
<evidence type="ECO:0000256" key="12">
    <source>
        <dbReference type="ARBA" id="ARBA00022984"/>
    </source>
</evidence>
<keyword evidence="13 19" id="KW-0472">Membrane</keyword>
<dbReference type="GO" id="GO:0071555">
    <property type="term" value="P:cell wall organization"/>
    <property type="evidence" value="ECO:0007669"/>
    <property type="project" value="UniProtKB-KW"/>
</dbReference>
<feature type="domain" description="Glycosyl transferase family 51" evidence="21">
    <location>
        <begin position="66"/>
        <end position="240"/>
    </location>
</feature>
<comment type="similarity">
    <text evidence="4">In the N-terminal section; belongs to the glycosyltransferase 51 family.</text>
</comment>
<evidence type="ECO:0000256" key="4">
    <source>
        <dbReference type="ARBA" id="ARBA00007739"/>
    </source>
</evidence>
<evidence type="ECO:0000256" key="8">
    <source>
        <dbReference type="ARBA" id="ARBA00022676"/>
    </source>
</evidence>
<evidence type="ECO:0000256" key="15">
    <source>
        <dbReference type="ARBA" id="ARBA00023316"/>
    </source>
</evidence>
<evidence type="ECO:0000256" key="6">
    <source>
        <dbReference type="ARBA" id="ARBA00022645"/>
    </source>
</evidence>
<dbReference type="GO" id="GO:0009252">
    <property type="term" value="P:peptidoglycan biosynthetic process"/>
    <property type="evidence" value="ECO:0007669"/>
    <property type="project" value="UniProtKB-KW"/>
</dbReference>
<dbReference type="SUPFAM" id="SSF53955">
    <property type="entry name" value="Lysozyme-like"/>
    <property type="match status" value="1"/>
</dbReference>
<dbReference type="Gene3D" id="3.40.710.10">
    <property type="entry name" value="DD-peptidase/beta-lactamase superfamily"/>
    <property type="match status" value="2"/>
</dbReference>
<dbReference type="GO" id="GO:0009002">
    <property type="term" value="F:serine-type D-Ala-D-Ala carboxypeptidase activity"/>
    <property type="evidence" value="ECO:0007669"/>
    <property type="project" value="UniProtKB-EC"/>
</dbReference>
<accession>G8R753</accession>
<evidence type="ECO:0000256" key="1">
    <source>
        <dbReference type="ARBA" id="ARBA00004236"/>
    </source>
</evidence>
<dbReference type="KEGG" id="oho:Oweho_2448"/>
<evidence type="ECO:0000256" key="17">
    <source>
        <dbReference type="ARBA" id="ARBA00049902"/>
    </source>
</evidence>
<evidence type="ECO:0000313" key="23">
    <source>
        <dbReference type="Proteomes" id="UP000005631"/>
    </source>
</evidence>
<comment type="similarity">
    <text evidence="3">In the C-terminal section; belongs to the transpeptidase family.</text>
</comment>
<dbReference type="InterPro" id="IPR001460">
    <property type="entry name" value="PCN-bd_Tpept"/>
</dbReference>
<evidence type="ECO:0000259" key="21">
    <source>
        <dbReference type="Pfam" id="PF00912"/>
    </source>
</evidence>
<evidence type="ECO:0000256" key="2">
    <source>
        <dbReference type="ARBA" id="ARBA00004752"/>
    </source>
</evidence>
<comment type="subcellular location">
    <subcellularLocation>
        <location evidence="1">Cell membrane</location>
    </subcellularLocation>
</comment>
<evidence type="ECO:0000256" key="7">
    <source>
        <dbReference type="ARBA" id="ARBA00022670"/>
    </source>
</evidence>
<evidence type="ECO:0000256" key="14">
    <source>
        <dbReference type="ARBA" id="ARBA00023268"/>
    </source>
</evidence>
<dbReference type="AlphaFoldDB" id="G8R753"/>
<dbReference type="STRING" id="926562.Oweho_2448"/>
<dbReference type="GO" id="GO:0006508">
    <property type="term" value="P:proteolysis"/>
    <property type="evidence" value="ECO:0007669"/>
    <property type="project" value="UniProtKB-KW"/>
</dbReference>
<dbReference type="OrthoDB" id="9766909at2"/>
<dbReference type="InterPro" id="IPR001264">
    <property type="entry name" value="Glyco_trans_51"/>
</dbReference>
<keyword evidence="14" id="KW-0511">Multifunctional enzyme</keyword>
<keyword evidence="15" id="KW-0961">Cell wall biogenesis/degradation</keyword>
<dbReference type="GO" id="GO:0008658">
    <property type="term" value="F:penicillin binding"/>
    <property type="evidence" value="ECO:0007669"/>
    <property type="project" value="InterPro"/>
</dbReference>
<dbReference type="PANTHER" id="PTHR32282:SF11">
    <property type="entry name" value="PENICILLIN-BINDING PROTEIN 1B"/>
    <property type="match status" value="1"/>
</dbReference>
<evidence type="ECO:0000256" key="10">
    <source>
        <dbReference type="ARBA" id="ARBA00022801"/>
    </source>
</evidence>
<dbReference type="eggNOG" id="COG5009">
    <property type="taxonomic scope" value="Bacteria"/>
</dbReference>
<dbReference type="GO" id="GO:0008360">
    <property type="term" value="P:regulation of cell shape"/>
    <property type="evidence" value="ECO:0007669"/>
    <property type="project" value="UniProtKB-KW"/>
</dbReference>
<keyword evidence="9" id="KW-0808">Transferase</keyword>
<evidence type="ECO:0000256" key="9">
    <source>
        <dbReference type="ARBA" id="ARBA00022679"/>
    </source>
</evidence>
<dbReference type="GO" id="GO:0005886">
    <property type="term" value="C:plasma membrane"/>
    <property type="evidence" value="ECO:0007669"/>
    <property type="project" value="UniProtKB-SubCell"/>
</dbReference>
<dbReference type="PANTHER" id="PTHR32282">
    <property type="entry name" value="BINDING PROTEIN TRANSPEPTIDASE, PUTATIVE-RELATED"/>
    <property type="match status" value="1"/>
</dbReference>
<evidence type="ECO:0000313" key="22">
    <source>
        <dbReference type="EMBL" id="AEV33418.1"/>
    </source>
</evidence>
<dbReference type="RefSeq" id="WP_014202767.1">
    <property type="nucleotide sequence ID" value="NC_016599.1"/>
</dbReference>
<evidence type="ECO:0000256" key="11">
    <source>
        <dbReference type="ARBA" id="ARBA00022960"/>
    </source>
</evidence>
<dbReference type="InterPro" id="IPR050396">
    <property type="entry name" value="Glycosyltr_51/Transpeptidase"/>
</dbReference>
<evidence type="ECO:0000256" key="13">
    <source>
        <dbReference type="ARBA" id="ARBA00023136"/>
    </source>
</evidence>
<dbReference type="Pfam" id="PF00905">
    <property type="entry name" value="Transpeptidase"/>
    <property type="match status" value="1"/>
</dbReference>
<dbReference type="PATRIC" id="fig|926562.3.peg.2463"/>
<dbReference type="InterPro" id="IPR036950">
    <property type="entry name" value="PBP_transglycosylase"/>
</dbReference>
<dbReference type="HOGENOM" id="CLU_006354_2_4_10"/>
<feature type="region of interest" description="Disordered" evidence="18">
    <location>
        <begin position="745"/>
        <end position="767"/>
    </location>
</feature>
<proteinExistence type="inferred from homology"/>
<dbReference type="InterPro" id="IPR023346">
    <property type="entry name" value="Lysozyme-like_dom_sf"/>
</dbReference>
<feature type="domain" description="Penicillin-binding protein transpeptidase" evidence="20">
    <location>
        <begin position="425"/>
        <end position="676"/>
    </location>
</feature>
<evidence type="ECO:0000256" key="16">
    <source>
        <dbReference type="ARBA" id="ARBA00034000"/>
    </source>
</evidence>
<keyword evidence="6 22" id="KW-0121">Carboxypeptidase</keyword>
<keyword evidence="7" id="KW-0645">Protease</keyword>
<protein>
    <submittedName>
        <fullName evidence="22">Membrane carboxypeptidase/penicillin-binding protein</fullName>
    </submittedName>
</protein>
<keyword evidence="11" id="KW-0133">Cell shape</keyword>
<evidence type="ECO:0000256" key="19">
    <source>
        <dbReference type="SAM" id="Phobius"/>
    </source>
</evidence>
<evidence type="ECO:0000259" key="20">
    <source>
        <dbReference type="Pfam" id="PF00905"/>
    </source>
</evidence>
<keyword evidence="23" id="KW-1185">Reference proteome</keyword>
<dbReference type="Pfam" id="PF00912">
    <property type="entry name" value="Transgly"/>
    <property type="match status" value="1"/>
</dbReference>
<dbReference type="EMBL" id="CP003156">
    <property type="protein sequence ID" value="AEV33418.1"/>
    <property type="molecule type" value="Genomic_DNA"/>
</dbReference>
<keyword evidence="10" id="KW-0378">Hydrolase</keyword>
<keyword evidence="5" id="KW-1003">Cell membrane</keyword>
<keyword evidence="12" id="KW-0573">Peptidoglycan synthesis</keyword>
<evidence type="ECO:0000256" key="3">
    <source>
        <dbReference type="ARBA" id="ARBA00007090"/>
    </source>
</evidence>
<organism evidence="22 23">
    <name type="scientific">Owenweeksia hongkongensis (strain DSM 17368 / CIP 108786 / JCM 12287 / NRRL B-23963 / UST20020801)</name>
    <dbReference type="NCBI Taxonomy" id="926562"/>
    <lineage>
        <taxon>Bacteria</taxon>
        <taxon>Pseudomonadati</taxon>
        <taxon>Bacteroidota</taxon>
        <taxon>Flavobacteriia</taxon>
        <taxon>Flavobacteriales</taxon>
        <taxon>Owenweeksiaceae</taxon>
        <taxon>Owenweeksia</taxon>
    </lineage>
</organism>
<keyword evidence="19" id="KW-1133">Transmembrane helix</keyword>
<evidence type="ECO:0000256" key="5">
    <source>
        <dbReference type="ARBA" id="ARBA00022475"/>
    </source>
</evidence>
<feature type="transmembrane region" description="Helical" evidence="19">
    <location>
        <begin position="20"/>
        <end position="42"/>
    </location>
</feature>
<dbReference type="GO" id="GO:0008955">
    <property type="term" value="F:peptidoglycan glycosyltransferase activity"/>
    <property type="evidence" value="ECO:0007669"/>
    <property type="project" value="UniProtKB-EC"/>
</dbReference>
<dbReference type="GO" id="GO:0030288">
    <property type="term" value="C:outer membrane-bounded periplasmic space"/>
    <property type="evidence" value="ECO:0007669"/>
    <property type="project" value="TreeGrafter"/>
</dbReference>
<dbReference type="Proteomes" id="UP000005631">
    <property type="component" value="Chromosome"/>
</dbReference>
<name>G8R753_OWEHD</name>
<dbReference type="InterPro" id="IPR012338">
    <property type="entry name" value="Beta-lactam/transpept-like"/>
</dbReference>
<reference evidence="22 23" key="1">
    <citation type="journal article" date="2012" name="Stand. Genomic Sci.">
        <title>Genome sequence of the orange-pigmented seawater bacterium Owenweeksia hongkongensis type strain (UST20020801(T)).</title>
        <authorList>
            <person name="Riedel T."/>
            <person name="Held B."/>
            <person name="Nolan M."/>
            <person name="Lucas S."/>
            <person name="Lapidus A."/>
            <person name="Tice H."/>
            <person name="Del Rio T.G."/>
            <person name="Cheng J.F."/>
            <person name="Han C."/>
            <person name="Tapia R."/>
            <person name="Goodwin L.A."/>
            <person name="Pitluck S."/>
            <person name="Liolios K."/>
            <person name="Mavromatis K."/>
            <person name="Pagani I."/>
            <person name="Ivanova N."/>
            <person name="Mikhailova N."/>
            <person name="Pati A."/>
            <person name="Chen A."/>
            <person name="Palaniappan K."/>
            <person name="Rohde M."/>
            <person name="Tindall B.J."/>
            <person name="Detter J.C."/>
            <person name="Goker M."/>
            <person name="Woyke T."/>
            <person name="Bristow J."/>
            <person name="Eisen J.A."/>
            <person name="Markowitz V."/>
            <person name="Hugenholtz P."/>
            <person name="Klenk H.P."/>
            <person name="Kyrpides N.C."/>
        </authorList>
    </citation>
    <scope>NUCLEOTIDE SEQUENCE</scope>
    <source>
        <strain evidence="23">DSM 17368 / JCM 12287 / NRRL B-23963</strain>
    </source>
</reference>
<keyword evidence="19" id="KW-0812">Transmembrane</keyword>
<feature type="compositionally biased region" description="Acidic residues" evidence="18">
    <location>
        <begin position="746"/>
        <end position="767"/>
    </location>
</feature>
<gene>
    <name evidence="22" type="ordered locus">Oweho_2448</name>
</gene>
<comment type="catalytic activity">
    <reaction evidence="16">
        <text>Preferential cleavage: (Ac)2-L-Lys-D-Ala-|-D-Ala. Also transpeptidation of peptidyl-alanyl moieties that are N-acyl substituents of D-alanine.</text>
        <dbReference type="EC" id="3.4.16.4"/>
    </reaction>
</comment>
<dbReference type="SUPFAM" id="SSF56601">
    <property type="entry name" value="beta-lactamase/transpeptidase-like"/>
    <property type="match status" value="1"/>
</dbReference>
<sequence length="767" mass="87640">MANKKKTKDDFRAYVKWLWILFGIGLFATFAFITLVAVGALGKLPTFEEIENPKSNLASEIITSDNKVLGKFYQENRTHTDYKDLSPHLINALVATEDERYYQHSGIDFEALARAVIRMGKDGGGSTITQQLAKQLFHEPAQSVLERIKQKFMEWVISAKLERQYTKQEIIAMYFNQFDFIYQAVGINSAAKIYFDTTPDSLTIEQSAILVGMVKNPSLYNPRRDTVRMKDRRNVVYSQMLRNDMITKEEYDTLKIRPLRIKFSRQSHLEGLAPYFREYLRAYMKDWVKEHPKPDGTEYNIYTDGLKIYTTLDYRMQTYAEEAVKEHFSNLQRVFFMKEKGRKYAPFHNVSESQIESIMEHAKRRSNHYKSLKRRGMSNDSIDIVFNTPKEMTVFGWNGDFDTIMSPMDSIRYYKHFYQAGMMSVEPQTGFVKAWVGGIDYKHFKYDHVKQGKRQVGSTFKPFVYATAIKQKHYSPCFTVPNVKTCIEQGKFGLLQDWCPSNSDGKYGGSLTLKSALANSVNTVTTYLMKQVGPQPVVRLIEEMGVTSEIDIQPSIALGTLDLSVYEMAGSYTTFANKGVYTEPIMITRIEDKNGVVLQEFTPRTNEVMSEEDAYVILDLMKGVTQSGTGARLRLGSGRYTNDVVTGFPWDFQNPIAGKTGTTQNNSDGWFMGVVPNLITSVWGGCEDRAAHFGSIYYGQGATVALPVWALFMEKCYADKNLNISKADFEKPLDPISVELNCKQYEDEEGEPMEQVDPNEIDNEINL</sequence>
<dbReference type="Gene3D" id="1.10.3810.10">
    <property type="entry name" value="Biosynthetic peptidoglycan transglycosylase-like"/>
    <property type="match status" value="1"/>
</dbReference>
<comment type="catalytic activity">
    <reaction evidence="17">
        <text>[GlcNAc-(1-&gt;4)-Mur2Ac(oyl-L-Ala-gamma-D-Glu-L-Lys-D-Ala-D-Ala)](n)-di-trans,octa-cis-undecaprenyl diphosphate + beta-D-GlcNAc-(1-&gt;4)-Mur2Ac(oyl-L-Ala-gamma-D-Glu-L-Lys-D-Ala-D-Ala)-di-trans,octa-cis-undecaprenyl diphosphate = [GlcNAc-(1-&gt;4)-Mur2Ac(oyl-L-Ala-gamma-D-Glu-L-Lys-D-Ala-D-Ala)](n+1)-di-trans,octa-cis-undecaprenyl diphosphate + di-trans,octa-cis-undecaprenyl diphosphate + H(+)</text>
        <dbReference type="Rhea" id="RHEA:23708"/>
        <dbReference type="Rhea" id="RHEA-COMP:9602"/>
        <dbReference type="Rhea" id="RHEA-COMP:9603"/>
        <dbReference type="ChEBI" id="CHEBI:15378"/>
        <dbReference type="ChEBI" id="CHEBI:58405"/>
        <dbReference type="ChEBI" id="CHEBI:60033"/>
        <dbReference type="ChEBI" id="CHEBI:78435"/>
        <dbReference type="EC" id="2.4.99.28"/>
    </reaction>
</comment>
<keyword evidence="8" id="KW-0328">Glycosyltransferase</keyword>
<evidence type="ECO:0000256" key="18">
    <source>
        <dbReference type="SAM" id="MobiDB-lite"/>
    </source>
</evidence>